<evidence type="ECO:0000256" key="3">
    <source>
        <dbReference type="ARBA" id="ARBA00022475"/>
    </source>
</evidence>
<name>A0ABS5ZV07_9PROT</name>
<sequence>MQYLEMKKGRVEIIPMIDIMLFLLIFFIMITVHMIPSQGLPAHLPGSSSAQELPKPKVILTLHADGSLEFKNKTITLQDLETRLRQGNPSETQVTIAADKGADIQALVKVMDACRHAGVTAIGLAAKPVS</sequence>
<keyword evidence="5" id="KW-1133">Transmembrane helix</keyword>
<dbReference type="Proteomes" id="UP000755654">
    <property type="component" value="Unassembled WGS sequence"/>
</dbReference>
<evidence type="ECO:0000256" key="2">
    <source>
        <dbReference type="ARBA" id="ARBA00005811"/>
    </source>
</evidence>
<reference evidence="8 9" key="1">
    <citation type="journal article" date="2021" name="ISME J.">
        <title>Genomic evolution of the class Acidithiobacillia: deep-branching Proteobacteria living in extreme acidic conditions.</title>
        <authorList>
            <person name="Moya-Beltran A."/>
            <person name="Beard S."/>
            <person name="Rojas-Villalobos C."/>
            <person name="Issotta F."/>
            <person name="Gallardo Y."/>
            <person name="Ulloa R."/>
            <person name="Giaveno A."/>
            <person name="Degli Esposti M."/>
            <person name="Johnson D.B."/>
            <person name="Quatrini R."/>
        </authorList>
    </citation>
    <scope>NUCLEOTIDE SEQUENCE [LARGE SCALE GENOMIC DNA]</scope>
    <source>
        <strain evidence="8 9">RW2</strain>
    </source>
</reference>
<organism evidence="8 9">
    <name type="scientific">Acidithiobacillus sulfurivorans</name>
    <dbReference type="NCBI Taxonomy" id="1958756"/>
    <lineage>
        <taxon>Bacteria</taxon>
        <taxon>Pseudomonadati</taxon>
        <taxon>Pseudomonadota</taxon>
        <taxon>Acidithiobacillia</taxon>
        <taxon>Acidithiobacillales</taxon>
        <taxon>Acidithiobacillaceae</taxon>
        <taxon>Acidithiobacillus</taxon>
    </lineage>
</organism>
<protein>
    <submittedName>
        <fullName evidence="8">Biopolymer transporter ExbD</fullName>
    </submittedName>
</protein>
<keyword evidence="7" id="KW-0813">Transport</keyword>
<evidence type="ECO:0000313" key="8">
    <source>
        <dbReference type="EMBL" id="MBU2758856.1"/>
    </source>
</evidence>
<evidence type="ECO:0000313" key="9">
    <source>
        <dbReference type="Proteomes" id="UP000755654"/>
    </source>
</evidence>
<evidence type="ECO:0000256" key="4">
    <source>
        <dbReference type="ARBA" id="ARBA00022692"/>
    </source>
</evidence>
<dbReference type="Pfam" id="PF02472">
    <property type="entry name" value="ExbD"/>
    <property type="match status" value="1"/>
</dbReference>
<comment type="subcellular location">
    <subcellularLocation>
        <location evidence="1">Cell membrane</location>
        <topology evidence="1">Single-pass membrane protein</topology>
    </subcellularLocation>
    <subcellularLocation>
        <location evidence="7">Cell membrane</location>
        <topology evidence="7">Single-pass type II membrane protein</topology>
    </subcellularLocation>
</comment>
<dbReference type="Gene3D" id="3.30.420.270">
    <property type="match status" value="1"/>
</dbReference>
<evidence type="ECO:0000256" key="5">
    <source>
        <dbReference type="ARBA" id="ARBA00022989"/>
    </source>
</evidence>
<proteinExistence type="inferred from homology"/>
<keyword evidence="3" id="KW-1003">Cell membrane</keyword>
<dbReference type="RefSeq" id="WP_215882626.1">
    <property type="nucleotide sequence ID" value="NZ_JAAOMP010000025.1"/>
</dbReference>
<evidence type="ECO:0000256" key="6">
    <source>
        <dbReference type="ARBA" id="ARBA00023136"/>
    </source>
</evidence>
<keyword evidence="9" id="KW-1185">Reference proteome</keyword>
<dbReference type="PANTHER" id="PTHR30558">
    <property type="entry name" value="EXBD MEMBRANE COMPONENT OF PMF-DRIVEN MACROMOLECULE IMPORT SYSTEM"/>
    <property type="match status" value="1"/>
</dbReference>
<keyword evidence="6" id="KW-0472">Membrane</keyword>
<comment type="caution">
    <text evidence="8">The sequence shown here is derived from an EMBL/GenBank/DDBJ whole genome shotgun (WGS) entry which is preliminary data.</text>
</comment>
<evidence type="ECO:0000256" key="1">
    <source>
        <dbReference type="ARBA" id="ARBA00004162"/>
    </source>
</evidence>
<evidence type="ECO:0000256" key="7">
    <source>
        <dbReference type="RuleBase" id="RU003879"/>
    </source>
</evidence>
<accession>A0ABS5ZV07</accession>
<dbReference type="EMBL" id="JAAOMP010000025">
    <property type="protein sequence ID" value="MBU2758856.1"/>
    <property type="molecule type" value="Genomic_DNA"/>
</dbReference>
<gene>
    <name evidence="8" type="ORF">HAP95_01310</name>
</gene>
<keyword evidence="7" id="KW-0653">Protein transport</keyword>
<dbReference type="InterPro" id="IPR003400">
    <property type="entry name" value="ExbD"/>
</dbReference>
<comment type="similarity">
    <text evidence="2 7">Belongs to the ExbD/TolR family.</text>
</comment>
<keyword evidence="4 7" id="KW-0812">Transmembrane</keyword>